<comment type="caution">
    <text evidence="5">The sequence shown here is derived from an EMBL/GenBank/DDBJ whole genome shotgun (WGS) entry which is preliminary data.</text>
</comment>
<dbReference type="InterPro" id="IPR000055">
    <property type="entry name" value="Restrct_endonuc_typeI_TRD"/>
</dbReference>
<dbReference type="Proteomes" id="UP001456307">
    <property type="component" value="Unassembled WGS sequence"/>
</dbReference>
<evidence type="ECO:0000313" key="6">
    <source>
        <dbReference type="Proteomes" id="UP001456307"/>
    </source>
</evidence>
<gene>
    <name evidence="5" type="ORF">AAVZ08_04900</name>
</gene>
<dbReference type="RefSeq" id="WP_347985367.1">
    <property type="nucleotide sequence ID" value="NZ_JBCNVT010000001.1"/>
</dbReference>
<evidence type="ECO:0000256" key="3">
    <source>
        <dbReference type="ARBA" id="ARBA00023125"/>
    </source>
</evidence>
<evidence type="ECO:0000313" key="5">
    <source>
        <dbReference type="EMBL" id="MEO5285939.1"/>
    </source>
</evidence>
<comment type="similarity">
    <text evidence="1">Belongs to the type-I restriction system S methylase family.</text>
</comment>
<dbReference type="GO" id="GO:0016787">
    <property type="term" value="F:hydrolase activity"/>
    <property type="evidence" value="ECO:0007669"/>
    <property type="project" value="UniProtKB-KW"/>
</dbReference>
<dbReference type="EC" id="3.1.21.-" evidence="5"/>
<keyword evidence="3" id="KW-0238">DNA-binding</keyword>
<accession>A0ABV0I450</accession>
<dbReference type="SUPFAM" id="SSF116734">
    <property type="entry name" value="DNA methylase specificity domain"/>
    <property type="match status" value="2"/>
</dbReference>
<proteinExistence type="inferred from homology"/>
<feature type="domain" description="Type I restriction modification DNA specificity" evidence="4">
    <location>
        <begin position="7"/>
        <end position="153"/>
    </location>
</feature>
<dbReference type="EMBL" id="JBCNVT010000001">
    <property type="protein sequence ID" value="MEO5285939.1"/>
    <property type="molecule type" value="Genomic_DNA"/>
</dbReference>
<sequence length="352" mass="40378">MKKLVEKEWNNYNVSEIFSKIQRGKRLKKADHVPGAVPYVSSTANNNGVDSFIEAVHGTRIFNDCISLANSGSVGTAFYEPFKFVASDHVTSLRRKNTSKESYLFLSAMVEKQGVNFNFNREINDSRIKKMQLMLPVDDSGKPDYDYMEQYASEMRGGMLMRYRTYVARQLAQLEYKQIATLDKKEWKEFRLGKLFEISRPKARNKDHYEMGDIPFVASGATNNGVMKCCKPHMDEQLDAGNCITVSPVDGSSFYQPIDFLGRGGAGSSILMLRNNNLNLFRGEFMARMVQQTCSKYSYGHMGNKDSIKRERIMLPVNAAGEPDYEYMEQYAKNMMLKKYRQYLEYLKGNIN</sequence>
<keyword evidence="5" id="KW-0540">Nuclease</keyword>
<organism evidence="5 6">
    <name type="scientific">Limosilactobacillus allomucosae</name>
    <dbReference type="NCBI Taxonomy" id="3142938"/>
    <lineage>
        <taxon>Bacteria</taxon>
        <taxon>Bacillati</taxon>
        <taxon>Bacillota</taxon>
        <taxon>Bacilli</taxon>
        <taxon>Lactobacillales</taxon>
        <taxon>Lactobacillaceae</taxon>
        <taxon>Limosilactobacillus</taxon>
    </lineage>
</organism>
<feature type="domain" description="Type I restriction modification DNA specificity" evidence="4">
    <location>
        <begin position="185"/>
        <end position="339"/>
    </location>
</feature>
<evidence type="ECO:0000256" key="1">
    <source>
        <dbReference type="ARBA" id="ARBA00010923"/>
    </source>
</evidence>
<dbReference type="Gene3D" id="3.90.220.20">
    <property type="entry name" value="DNA methylase specificity domains"/>
    <property type="match status" value="2"/>
</dbReference>
<keyword evidence="5" id="KW-0378">Hydrolase</keyword>
<keyword evidence="6" id="KW-1185">Reference proteome</keyword>
<dbReference type="Pfam" id="PF01420">
    <property type="entry name" value="Methylase_S"/>
    <property type="match status" value="2"/>
</dbReference>
<keyword evidence="5" id="KW-0255">Endonuclease</keyword>
<evidence type="ECO:0000259" key="4">
    <source>
        <dbReference type="Pfam" id="PF01420"/>
    </source>
</evidence>
<keyword evidence="2" id="KW-0680">Restriction system</keyword>
<reference evidence="5 6" key="1">
    <citation type="submission" date="2024-04" db="EMBL/GenBank/DDBJ databases">
        <title>Limosilactobacillus allomucosae sp. nov., a novel species isolated from wild boar faecal samples as potential probiotics for domestic pigs.</title>
        <authorList>
            <person name="Chen B."/>
        </authorList>
    </citation>
    <scope>NUCLEOTIDE SEQUENCE [LARGE SCALE GENOMIC DNA]</scope>
    <source>
        <strain evidence="5 6">WILCCON 0055</strain>
    </source>
</reference>
<dbReference type="GO" id="GO:0004519">
    <property type="term" value="F:endonuclease activity"/>
    <property type="evidence" value="ECO:0007669"/>
    <property type="project" value="UniProtKB-KW"/>
</dbReference>
<dbReference type="InterPro" id="IPR044946">
    <property type="entry name" value="Restrct_endonuc_typeI_TRD_sf"/>
</dbReference>
<protein>
    <submittedName>
        <fullName evidence="5">Restriction endonuclease subunit S</fullName>
        <ecNumber evidence="5">3.1.21.-</ecNumber>
    </submittedName>
</protein>
<name>A0ABV0I450_9LACO</name>
<evidence type="ECO:0000256" key="2">
    <source>
        <dbReference type="ARBA" id="ARBA00022747"/>
    </source>
</evidence>